<keyword evidence="1" id="KW-0863">Zinc-finger</keyword>
<feature type="domain" description="C2H2-type" evidence="3">
    <location>
        <begin position="417"/>
        <end position="440"/>
    </location>
</feature>
<comment type="caution">
    <text evidence="4">The sequence shown here is derived from an EMBL/GenBank/DDBJ whole genome shotgun (WGS) entry which is preliminary data.</text>
</comment>
<dbReference type="PROSITE" id="PS00028">
    <property type="entry name" value="ZINC_FINGER_C2H2_1"/>
    <property type="match status" value="1"/>
</dbReference>
<feature type="compositionally biased region" description="Low complexity" evidence="2">
    <location>
        <begin position="161"/>
        <end position="176"/>
    </location>
</feature>
<accession>A0A8B6CMF5</accession>
<evidence type="ECO:0000313" key="4">
    <source>
        <dbReference type="EMBL" id="VDI06763.1"/>
    </source>
</evidence>
<dbReference type="GO" id="GO:0008270">
    <property type="term" value="F:zinc ion binding"/>
    <property type="evidence" value="ECO:0007669"/>
    <property type="project" value="UniProtKB-KW"/>
</dbReference>
<dbReference type="SMART" id="SM00355">
    <property type="entry name" value="ZnF_C2H2"/>
    <property type="match status" value="2"/>
</dbReference>
<keyword evidence="1" id="KW-0862">Zinc</keyword>
<evidence type="ECO:0000313" key="5">
    <source>
        <dbReference type="Proteomes" id="UP000596742"/>
    </source>
</evidence>
<gene>
    <name evidence="4" type="ORF">MGAL_10B076884</name>
</gene>
<reference evidence="4" key="1">
    <citation type="submission" date="2018-11" db="EMBL/GenBank/DDBJ databases">
        <authorList>
            <person name="Alioto T."/>
            <person name="Alioto T."/>
        </authorList>
    </citation>
    <scope>NUCLEOTIDE SEQUENCE</scope>
</reference>
<dbReference type="OrthoDB" id="6074339at2759"/>
<feature type="region of interest" description="Disordered" evidence="2">
    <location>
        <begin position="161"/>
        <end position="180"/>
    </location>
</feature>
<name>A0A8B6CMF5_MYTGA</name>
<protein>
    <recommendedName>
        <fullName evidence="3">C2H2-type domain-containing protein</fullName>
    </recommendedName>
</protein>
<proteinExistence type="predicted"/>
<dbReference type="Proteomes" id="UP000596742">
    <property type="component" value="Unassembled WGS sequence"/>
</dbReference>
<keyword evidence="1" id="KW-0479">Metal-binding</keyword>
<dbReference type="InterPro" id="IPR036236">
    <property type="entry name" value="Znf_C2H2_sf"/>
</dbReference>
<sequence>MTLYCVNDSFSSKIQDAILSVCSENYSSQGIEVDGIVCVTFRNPATNCVVRIHESLGKEPNYVQPPKSCLNFYQEENLDKQVTQSTIDDNRLDAHNENIEQMYLYEHGQENDLHDSSEHDDHADRMNLIARFPRNHGQYFESNQTNNSENKRVQDIISTYSNSETSTNSEKPSSSNACHIGKDNHTIKIEKEDWNGPDKSSIINKKSNLETIINRFTSENNAIVRDTVDTDEDHADQGQHFESDNEMYFVENDNQESDMNYYEDESESDSSKAAKYGNPVCIDLSETDPDLVEVQSEIESRLKEEMKRTHAKFKIYDNVRASFETNRTNSSLCNSQQTQPTFNLENVNRTNTKSLSQIKQSLKGAFAKSRYRQLGNKPMPVLSFEQKKVYCKFCGLGFTNSGNKNRHERSTCGAVKYKCEFCDSLFSRSDSRARHMLYCHGLAIKDRLSNVSPKKSGGLPKDIKLGLSTALHTESLPNFKQFSDPEVHFNSSKDIQNSESLLVVE</sequence>
<dbReference type="EMBL" id="UYJE01001973">
    <property type="protein sequence ID" value="VDI06763.1"/>
    <property type="molecule type" value="Genomic_DNA"/>
</dbReference>
<organism evidence="4 5">
    <name type="scientific">Mytilus galloprovincialis</name>
    <name type="common">Mediterranean mussel</name>
    <dbReference type="NCBI Taxonomy" id="29158"/>
    <lineage>
        <taxon>Eukaryota</taxon>
        <taxon>Metazoa</taxon>
        <taxon>Spiralia</taxon>
        <taxon>Lophotrochozoa</taxon>
        <taxon>Mollusca</taxon>
        <taxon>Bivalvia</taxon>
        <taxon>Autobranchia</taxon>
        <taxon>Pteriomorphia</taxon>
        <taxon>Mytilida</taxon>
        <taxon>Mytiloidea</taxon>
        <taxon>Mytilidae</taxon>
        <taxon>Mytilinae</taxon>
        <taxon>Mytilus</taxon>
    </lineage>
</organism>
<dbReference type="SUPFAM" id="SSF57667">
    <property type="entry name" value="beta-beta-alpha zinc fingers"/>
    <property type="match status" value="1"/>
</dbReference>
<keyword evidence="5" id="KW-1185">Reference proteome</keyword>
<evidence type="ECO:0000256" key="2">
    <source>
        <dbReference type="SAM" id="MobiDB-lite"/>
    </source>
</evidence>
<dbReference type="InterPro" id="IPR013087">
    <property type="entry name" value="Znf_C2H2_type"/>
</dbReference>
<dbReference type="AlphaFoldDB" id="A0A8B6CMF5"/>
<evidence type="ECO:0000259" key="3">
    <source>
        <dbReference type="PROSITE" id="PS50157"/>
    </source>
</evidence>
<evidence type="ECO:0000256" key="1">
    <source>
        <dbReference type="PROSITE-ProRule" id="PRU00042"/>
    </source>
</evidence>
<dbReference type="Gene3D" id="3.30.160.60">
    <property type="entry name" value="Classic Zinc Finger"/>
    <property type="match status" value="1"/>
</dbReference>
<dbReference type="PROSITE" id="PS50157">
    <property type="entry name" value="ZINC_FINGER_C2H2_2"/>
    <property type="match status" value="1"/>
</dbReference>